<sequence>MIREELQREKLRTRVGRKAWGFEKRLADGRGSELARRRWEEMRGRIIKGGIGVGWEKERKEFFKERGAGMKEVEERREEGRFDFREVGWVPIAHIPIAHKPLTMADA</sequence>
<dbReference type="AlphaFoldDB" id="E9J8E0"/>
<evidence type="ECO:0000313" key="1">
    <source>
        <dbReference type="EMBL" id="EFZ10912.1"/>
    </source>
</evidence>
<accession>E9J8E0</accession>
<name>E9J8E0_SOLIN</name>
<organism>
    <name type="scientific">Solenopsis invicta</name>
    <name type="common">Red imported fire ant</name>
    <name type="synonym">Solenopsis wagneri</name>
    <dbReference type="NCBI Taxonomy" id="13686"/>
    <lineage>
        <taxon>Eukaryota</taxon>
        <taxon>Metazoa</taxon>
        <taxon>Ecdysozoa</taxon>
        <taxon>Arthropoda</taxon>
        <taxon>Hexapoda</taxon>
        <taxon>Insecta</taxon>
        <taxon>Pterygota</taxon>
        <taxon>Neoptera</taxon>
        <taxon>Endopterygota</taxon>
        <taxon>Hymenoptera</taxon>
        <taxon>Apocrita</taxon>
        <taxon>Aculeata</taxon>
        <taxon>Formicoidea</taxon>
        <taxon>Formicidae</taxon>
        <taxon>Myrmicinae</taxon>
        <taxon>Solenopsis</taxon>
    </lineage>
</organism>
<feature type="non-terminal residue" evidence="1">
    <location>
        <position position="107"/>
    </location>
</feature>
<dbReference type="HOGENOM" id="CLU_2402448_0_0_1"/>
<reference evidence="1" key="1">
    <citation type="journal article" date="2011" name="Proc. Natl. Acad. Sci. U.S.A.">
        <title>The genome of the fire ant Solenopsis invicta.</title>
        <authorList>
            <person name="Wurm Y."/>
            <person name="Wang J."/>
            <person name="Riba-Grognuz O."/>
            <person name="Corona M."/>
            <person name="Nygaard S."/>
            <person name="Hunt B.G."/>
            <person name="Ingram K.K."/>
            <person name="Falquet L."/>
            <person name="Nipitwattanaphon M."/>
            <person name="Gotzek D."/>
            <person name="Dijkstra M.B."/>
            <person name="Oettler J."/>
            <person name="Comtesse F."/>
            <person name="Shih C.J."/>
            <person name="Wu W.J."/>
            <person name="Yang C.C."/>
            <person name="Thomas J."/>
            <person name="Beaudoing E."/>
            <person name="Pradervand S."/>
            <person name="Flegel V."/>
            <person name="Cook E.D."/>
            <person name="Fabbretti R."/>
            <person name="Stockinger H."/>
            <person name="Long L."/>
            <person name="Farmerie W.G."/>
            <person name="Oakey J."/>
            <person name="Boomsma J.J."/>
            <person name="Pamilo P."/>
            <person name="Yi S.V."/>
            <person name="Heinze J."/>
            <person name="Goodisman M.A."/>
            <person name="Farinelli L."/>
            <person name="Harshman K."/>
            <person name="Hulo N."/>
            <person name="Cerutti L."/>
            <person name="Xenarios I."/>
            <person name="Shoemaker D."/>
            <person name="Keller L."/>
        </authorList>
    </citation>
    <scope>NUCLEOTIDE SEQUENCE [LARGE SCALE GENOMIC DNA]</scope>
</reference>
<gene>
    <name evidence="1" type="ORF">SINV_04157</name>
</gene>
<protein>
    <submittedName>
        <fullName evidence="1">Uncharacterized protein</fullName>
    </submittedName>
</protein>
<dbReference type="EMBL" id="GL768994">
    <property type="protein sequence ID" value="EFZ10912.1"/>
    <property type="molecule type" value="Genomic_DNA"/>
</dbReference>
<proteinExistence type="predicted"/>